<dbReference type="PROSITE" id="PS50280">
    <property type="entry name" value="SET"/>
    <property type="match status" value="1"/>
</dbReference>
<dbReference type="SUPFAM" id="SSF82199">
    <property type="entry name" value="SET domain"/>
    <property type="match status" value="1"/>
</dbReference>
<dbReference type="Gene3D" id="2.170.270.10">
    <property type="entry name" value="SET domain"/>
    <property type="match status" value="1"/>
</dbReference>
<keyword evidence="2" id="KW-0808">Transferase</keyword>
<dbReference type="GO" id="GO:0032259">
    <property type="term" value="P:methylation"/>
    <property type="evidence" value="ECO:0007669"/>
    <property type="project" value="UniProtKB-KW"/>
</dbReference>
<dbReference type="RefSeq" id="XP_017994140.1">
    <property type="nucleotide sequence ID" value="XM_018137828.1"/>
</dbReference>
<dbReference type="STRING" id="77020.A0A0M8MQV1"/>
<evidence type="ECO:0000313" key="9">
    <source>
        <dbReference type="EMBL" id="KOS16508.1"/>
    </source>
</evidence>
<comment type="caution">
    <text evidence="9">The sequence shown here is derived from an EMBL/GenBank/DDBJ whole genome shotgun (WGS) entry which is preliminary data.</text>
</comment>
<dbReference type="GO" id="GO:0042799">
    <property type="term" value="F:histone H4K20 methyltransferase activity"/>
    <property type="evidence" value="ECO:0007669"/>
    <property type="project" value="TreeGrafter"/>
</dbReference>
<dbReference type="GeneID" id="28729704"/>
<evidence type="ECO:0000256" key="2">
    <source>
        <dbReference type="ARBA" id="ARBA00022679"/>
    </source>
</evidence>
<evidence type="ECO:0000256" key="5">
    <source>
        <dbReference type="ARBA" id="ARBA00044528"/>
    </source>
</evidence>
<evidence type="ECO:0000256" key="1">
    <source>
        <dbReference type="ARBA" id="ARBA00022603"/>
    </source>
</evidence>
<dbReference type="CDD" id="cd20071">
    <property type="entry name" value="SET_SMYD"/>
    <property type="match status" value="1"/>
</dbReference>
<keyword evidence="10" id="KW-1185">Reference proteome</keyword>
<dbReference type="GO" id="GO:0045814">
    <property type="term" value="P:negative regulation of gene expression, epigenetic"/>
    <property type="evidence" value="ECO:0007669"/>
    <property type="project" value="TreeGrafter"/>
</dbReference>
<evidence type="ECO:0000256" key="6">
    <source>
        <dbReference type="ARBA" id="ARBA00048619"/>
    </source>
</evidence>
<dbReference type="InterPro" id="IPR046341">
    <property type="entry name" value="SET_dom_sf"/>
</dbReference>
<feature type="region of interest" description="Disordered" evidence="7">
    <location>
        <begin position="416"/>
        <end position="465"/>
    </location>
</feature>
<dbReference type="PANTHER" id="PTHR46402:SF2">
    <property type="entry name" value="HISTONE-LYSINE N-TRIMETHYLTRANSFERASE SMYD5"/>
    <property type="match status" value="1"/>
</dbReference>
<evidence type="ECO:0000313" key="10">
    <source>
        <dbReference type="Proteomes" id="UP000037751"/>
    </source>
</evidence>
<keyword evidence="1" id="KW-0489">Methyltransferase</keyword>
<dbReference type="AlphaFoldDB" id="A0A0M8MQV1"/>
<sequence>MSCAPTEDQVVEAARPYIERTEPLGLAKLLTTLQAEHQWTLSEKRLKKILIASGLRDGPRKPWIPVSSLDDTVPMPPGVEPRYFDHVKGRGLVATKTYAEGQSIFVEDAYVAAPPPSQLSNMLQGQICTNCFLPTSGTSLSVACGAGSCGARFCHRMCQSKAMAHHHALLCPGTNPGAKALLTFMQQYQWHSIHTVARMLARTVLTGATVKPSSISPTTGATVHGLPSHDAPATWTETVHHLDSFATVSELERRARNPGWELERAGFLPALQRAHVLMADALDPTRPSRPRRFPVPATALPAKELERLFSWDMFLQLLGRANINMESHGGMYLVHSHLNHDCTPNVSIRHMPGRNGVRPATRITAQALRSIAPGDELAISYVDPSLPVDRRRLLLWRDYCFGPCMCQRCVDESASSTESVPTDVDAEKASKLARAPMPSTTKSADTQDKPDPVSLEQELRTSLGF</sequence>
<evidence type="ECO:0000256" key="4">
    <source>
        <dbReference type="ARBA" id="ARBA00042380"/>
    </source>
</evidence>
<evidence type="ECO:0000259" key="8">
    <source>
        <dbReference type="PROSITE" id="PS50280"/>
    </source>
</evidence>
<dbReference type="OrthoDB" id="438641at2759"/>
<evidence type="ECO:0000256" key="7">
    <source>
        <dbReference type="SAM" id="MobiDB-lite"/>
    </source>
</evidence>
<evidence type="ECO:0000256" key="3">
    <source>
        <dbReference type="ARBA" id="ARBA00022691"/>
    </source>
</evidence>
<keyword evidence="3" id="KW-0949">S-adenosyl-L-methionine</keyword>
<protein>
    <recommendedName>
        <fullName evidence="5">Histone-lysine N-methyltransferase SET5</fullName>
    </recommendedName>
    <alternativeName>
        <fullName evidence="4">SET domain-containing protein 5</fullName>
    </alternativeName>
</protein>
<dbReference type="Pfam" id="PF00856">
    <property type="entry name" value="SET"/>
    <property type="match status" value="1"/>
</dbReference>
<dbReference type="PANTHER" id="PTHR46402">
    <property type="entry name" value="SET AND MYND DOMAIN-CONTAINING PROTEIN 5"/>
    <property type="match status" value="1"/>
</dbReference>
<dbReference type="Proteomes" id="UP000037751">
    <property type="component" value="Unassembled WGS sequence"/>
</dbReference>
<proteinExistence type="predicted"/>
<comment type="catalytic activity">
    <reaction evidence="6">
        <text>L-lysyl-[histone] + S-adenosyl-L-methionine = N(6)-methyl-L-lysyl-[histone] + S-adenosyl-L-homocysteine + H(+)</text>
        <dbReference type="Rhea" id="RHEA:10024"/>
        <dbReference type="Rhea" id="RHEA-COMP:9845"/>
        <dbReference type="Rhea" id="RHEA-COMP:9846"/>
        <dbReference type="ChEBI" id="CHEBI:15378"/>
        <dbReference type="ChEBI" id="CHEBI:29969"/>
        <dbReference type="ChEBI" id="CHEBI:57856"/>
        <dbReference type="ChEBI" id="CHEBI:59789"/>
        <dbReference type="ChEBI" id="CHEBI:61929"/>
    </reaction>
    <physiologicalReaction direction="left-to-right" evidence="6">
        <dbReference type="Rhea" id="RHEA:10025"/>
    </physiologicalReaction>
</comment>
<gene>
    <name evidence="9" type="ORF">Malapachy_3356</name>
</gene>
<name>A0A0M8MQV1_9BASI</name>
<dbReference type="InterPro" id="IPR001214">
    <property type="entry name" value="SET_dom"/>
</dbReference>
<reference evidence="9 10" key="1">
    <citation type="submission" date="2015-07" db="EMBL/GenBank/DDBJ databases">
        <title>Draft Genome Sequence of Malassezia furfur CBS1878 and Malassezia pachydermatis CBS1879.</title>
        <authorList>
            <person name="Triana S."/>
            <person name="Ohm R."/>
            <person name="Gonzalez A."/>
            <person name="DeCock H."/>
            <person name="Restrepo S."/>
            <person name="Celis A."/>
        </authorList>
    </citation>
    <scope>NUCLEOTIDE SEQUENCE [LARGE SCALE GENOMIC DNA]</scope>
    <source>
        <strain evidence="9 10">CBS 1879</strain>
    </source>
</reference>
<feature type="domain" description="SET" evidence="8">
    <location>
        <begin position="77"/>
        <end position="382"/>
    </location>
</feature>
<organism evidence="9 10">
    <name type="scientific">Malassezia pachydermatis</name>
    <dbReference type="NCBI Taxonomy" id="77020"/>
    <lineage>
        <taxon>Eukaryota</taxon>
        <taxon>Fungi</taxon>
        <taxon>Dikarya</taxon>
        <taxon>Basidiomycota</taxon>
        <taxon>Ustilaginomycotina</taxon>
        <taxon>Malasseziomycetes</taxon>
        <taxon>Malasseziales</taxon>
        <taxon>Malasseziaceae</taxon>
        <taxon>Malassezia</taxon>
    </lineage>
</organism>
<accession>A0A0M8MQV1</accession>
<dbReference type="EMBL" id="LGAV01000001">
    <property type="protein sequence ID" value="KOS16508.1"/>
    <property type="molecule type" value="Genomic_DNA"/>
</dbReference>
<dbReference type="VEuPathDB" id="FungiDB:Malapachy_3356"/>